<dbReference type="SUPFAM" id="SSF50630">
    <property type="entry name" value="Acid proteases"/>
    <property type="match status" value="1"/>
</dbReference>
<dbReference type="Proteomes" id="UP001149090">
    <property type="component" value="Unassembled WGS sequence"/>
</dbReference>
<evidence type="ECO:0000256" key="5">
    <source>
        <dbReference type="SAM" id="SignalP"/>
    </source>
</evidence>
<dbReference type="FunFam" id="2.40.70.10:FF:000149">
    <property type="entry name" value="Uncharacterized protein"/>
    <property type="match status" value="1"/>
</dbReference>
<dbReference type="PANTHER" id="PTHR47966">
    <property type="entry name" value="BETA-SITE APP-CLEAVING ENZYME, ISOFORM A-RELATED"/>
    <property type="match status" value="1"/>
</dbReference>
<evidence type="ECO:0000256" key="3">
    <source>
        <dbReference type="PIRSR" id="PIRSR601461-2"/>
    </source>
</evidence>
<feature type="domain" description="Peptidase A1" evidence="6">
    <location>
        <begin position="66"/>
        <end position="371"/>
    </location>
</feature>
<proteinExistence type="inferred from homology"/>
<dbReference type="InterPro" id="IPR021109">
    <property type="entry name" value="Peptidase_aspartic_dom_sf"/>
</dbReference>
<evidence type="ECO:0000259" key="6">
    <source>
        <dbReference type="PROSITE" id="PS51767"/>
    </source>
</evidence>
<dbReference type="OMA" id="KYDHDAS"/>
<feature type="active site" evidence="2">
    <location>
        <position position="84"/>
    </location>
</feature>
<dbReference type="EMBL" id="JAPDFW010000139">
    <property type="protein sequence ID" value="KAJ5066588.1"/>
    <property type="molecule type" value="Genomic_DNA"/>
</dbReference>
<comment type="caution">
    <text evidence="7">The sequence shown here is derived from an EMBL/GenBank/DDBJ whole genome shotgun (WGS) entry which is preliminary data.</text>
</comment>
<dbReference type="AlphaFoldDB" id="A0A9Q0L5Y4"/>
<reference evidence="7" key="1">
    <citation type="submission" date="2022-10" db="EMBL/GenBank/DDBJ databases">
        <title>Novel sulphate-reducing endosymbionts in the free-living metamonad Anaeramoeba.</title>
        <authorList>
            <person name="Jerlstrom-Hultqvist J."/>
            <person name="Cepicka I."/>
            <person name="Gallot-Lavallee L."/>
            <person name="Salas-Leiva D."/>
            <person name="Curtis B.A."/>
            <person name="Zahonova K."/>
            <person name="Pipaliya S."/>
            <person name="Dacks J."/>
            <person name="Roger A.J."/>
        </authorList>
    </citation>
    <scope>NUCLEOTIDE SEQUENCE</scope>
    <source>
        <strain evidence="7">BMAN</strain>
    </source>
</reference>
<keyword evidence="4" id="KW-0645">Protease</keyword>
<evidence type="ECO:0000256" key="2">
    <source>
        <dbReference type="PIRSR" id="PIRSR601461-1"/>
    </source>
</evidence>
<feature type="disulfide bond" evidence="3">
    <location>
        <begin position="97"/>
        <end position="102"/>
    </location>
</feature>
<dbReference type="InterPro" id="IPR033121">
    <property type="entry name" value="PEPTIDASE_A1"/>
</dbReference>
<feature type="disulfide bond" evidence="3">
    <location>
        <begin position="295"/>
        <end position="332"/>
    </location>
</feature>
<feature type="active site" evidence="2">
    <location>
        <position position="269"/>
    </location>
</feature>
<dbReference type="GO" id="GO:0004190">
    <property type="term" value="F:aspartic-type endopeptidase activity"/>
    <property type="evidence" value="ECO:0007669"/>
    <property type="project" value="UniProtKB-KW"/>
</dbReference>
<dbReference type="Gene3D" id="2.40.70.10">
    <property type="entry name" value="Acid Proteases"/>
    <property type="match status" value="2"/>
</dbReference>
<dbReference type="GO" id="GO:0006508">
    <property type="term" value="P:proteolysis"/>
    <property type="evidence" value="ECO:0007669"/>
    <property type="project" value="UniProtKB-KW"/>
</dbReference>
<accession>A0A9Q0L5Y4</accession>
<dbReference type="PANTHER" id="PTHR47966:SF51">
    <property type="entry name" value="BETA-SITE APP-CLEAVING ENZYME, ISOFORM A-RELATED"/>
    <property type="match status" value="1"/>
</dbReference>
<protein>
    <submittedName>
        <fullName evidence="7">Beta-site app-cleaving enzyme isoform a-related</fullName>
    </submittedName>
</protein>
<dbReference type="PRINTS" id="PR00792">
    <property type="entry name" value="PEPSIN"/>
</dbReference>
<keyword evidence="8" id="KW-1185">Reference proteome</keyword>
<evidence type="ECO:0000256" key="1">
    <source>
        <dbReference type="ARBA" id="ARBA00007447"/>
    </source>
</evidence>
<keyword evidence="3" id="KW-1015">Disulfide bond</keyword>
<evidence type="ECO:0000313" key="7">
    <source>
        <dbReference type="EMBL" id="KAJ5066588.1"/>
    </source>
</evidence>
<dbReference type="OrthoDB" id="771136at2759"/>
<dbReference type="FunFam" id="2.40.70.10:FF:000044">
    <property type="entry name" value="Lysosomal aspartic protease"/>
    <property type="match status" value="1"/>
</dbReference>
<dbReference type="InterPro" id="IPR001461">
    <property type="entry name" value="Aspartic_peptidase_A1"/>
</dbReference>
<feature type="signal peptide" evidence="5">
    <location>
        <begin position="1"/>
        <end position="17"/>
    </location>
</feature>
<dbReference type="InterPro" id="IPR001969">
    <property type="entry name" value="Aspartic_peptidase_AS"/>
</dbReference>
<dbReference type="PROSITE" id="PS00141">
    <property type="entry name" value="ASP_PROTEASE"/>
    <property type="match status" value="1"/>
</dbReference>
<dbReference type="PROSITE" id="PS51767">
    <property type="entry name" value="PEPTIDASE_A1"/>
    <property type="match status" value="1"/>
</dbReference>
<comment type="similarity">
    <text evidence="1 4">Belongs to the peptidase A1 family.</text>
</comment>
<dbReference type="Pfam" id="PF00026">
    <property type="entry name" value="Asp"/>
    <property type="match status" value="1"/>
</dbReference>
<keyword evidence="4" id="KW-0064">Aspartyl protease</keyword>
<gene>
    <name evidence="7" type="ORF">M0811_13443</name>
</gene>
<sequence length="374" mass="40941">MVRIFLALLLVIAIANCNVFKIPLKKRERTPEESANFVRHLRAVQKEGKTSASYPVVVTNYMNSQYYGPITLGTPAQSFEVVFDTGSSNLWVPSSECHSISCLLHKRYDHSKSSTYVANGEAVDIEYGSGAIKGYLSQDTLQWVGADIAGITFAEITSESGISFTFAKFDGILGLAFPQIAVDGVTPVFDVMNTQGLLDEFVFGVYLSADPTVNGEIILGGIDSNHYTGDLEYYPVYEQLWWTFIFDDIKIGGVALNICPAGGCIGIADTGTSLLTAPATISDEILLQIHVNEDCSGIDQLPTLTYVIGGKDYDLTPEQYVVKETEFGQTSCLAGMMPLDMQSMEVFILGDVFLRAYYSVFDRAQNRLGFAKAK</sequence>
<evidence type="ECO:0000256" key="4">
    <source>
        <dbReference type="RuleBase" id="RU000454"/>
    </source>
</evidence>
<keyword evidence="5" id="KW-0732">Signal</keyword>
<feature type="chain" id="PRO_5040336128" evidence="5">
    <location>
        <begin position="18"/>
        <end position="374"/>
    </location>
</feature>
<organism evidence="7 8">
    <name type="scientific">Anaeramoeba ignava</name>
    <name type="common">Anaerobic marine amoeba</name>
    <dbReference type="NCBI Taxonomy" id="1746090"/>
    <lineage>
        <taxon>Eukaryota</taxon>
        <taxon>Metamonada</taxon>
        <taxon>Anaeramoebidae</taxon>
        <taxon>Anaeramoeba</taxon>
    </lineage>
</organism>
<evidence type="ECO:0000313" key="8">
    <source>
        <dbReference type="Proteomes" id="UP001149090"/>
    </source>
</evidence>
<keyword evidence="4" id="KW-0378">Hydrolase</keyword>
<name>A0A9Q0L5Y4_ANAIG</name>